<dbReference type="KEGG" id="cwo:Cwoe_5165"/>
<dbReference type="PANTHER" id="PTHR43214:SF24">
    <property type="entry name" value="TRANSCRIPTIONAL REGULATORY PROTEIN NARL-RELATED"/>
    <property type="match status" value="1"/>
</dbReference>
<dbReference type="eggNOG" id="COG2197">
    <property type="taxonomic scope" value="Bacteria"/>
</dbReference>
<evidence type="ECO:0000313" key="8">
    <source>
        <dbReference type="EMBL" id="ADB53574.1"/>
    </source>
</evidence>
<feature type="domain" description="Response regulatory" evidence="7">
    <location>
        <begin position="2"/>
        <end position="122"/>
    </location>
</feature>
<evidence type="ECO:0000313" key="9">
    <source>
        <dbReference type="Proteomes" id="UP000008229"/>
    </source>
</evidence>
<keyword evidence="9" id="KW-1185">Reference proteome</keyword>
<dbReference type="HOGENOM" id="CLU_000445_90_0_11"/>
<dbReference type="SMART" id="SM00421">
    <property type="entry name" value="HTH_LUXR"/>
    <property type="match status" value="1"/>
</dbReference>
<dbReference type="InterPro" id="IPR039420">
    <property type="entry name" value="WalR-like"/>
</dbReference>
<dbReference type="PANTHER" id="PTHR43214">
    <property type="entry name" value="TWO-COMPONENT RESPONSE REGULATOR"/>
    <property type="match status" value="1"/>
</dbReference>
<dbReference type="Proteomes" id="UP000008229">
    <property type="component" value="Chromosome"/>
</dbReference>
<dbReference type="CDD" id="cd06170">
    <property type="entry name" value="LuxR_C_like"/>
    <property type="match status" value="1"/>
</dbReference>
<name>D3FE82_CONWI</name>
<keyword evidence="3" id="KW-0238">DNA-binding</keyword>
<evidence type="ECO:0000256" key="3">
    <source>
        <dbReference type="ARBA" id="ARBA00023125"/>
    </source>
</evidence>
<dbReference type="InterPro" id="IPR016032">
    <property type="entry name" value="Sig_transdc_resp-reg_C-effctor"/>
</dbReference>
<reference evidence="9" key="2">
    <citation type="submission" date="2010-01" db="EMBL/GenBank/DDBJ databases">
        <title>The complete genome of Conexibacter woesei DSM 14684.</title>
        <authorList>
            <consortium name="US DOE Joint Genome Institute (JGI-PGF)"/>
            <person name="Lucas S."/>
            <person name="Copeland A."/>
            <person name="Lapidus A."/>
            <person name="Glavina del Rio T."/>
            <person name="Dalin E."/>
            <person name="Tice H."/>
            <person name="Bruce D."/>
            <person name="Goodwin L."/>
            <person name="Pitluck S."/>
            <person name="Kyrpides N."/>
            <person name="Mavromatis K."/>
            <person name="Ivanova N."/>
            <person name="Mikhailova N."/>
            <person name="Chertkov O."/>
            <person name="Brettin T."/>
            <person name="Detter J.C."/>
            <person name="Han C."/>
            <person name="Larimer F."/>
            <person name="Land M."/>
            <person name="Hauser L."/>
            <person name="Markowitz V."/>
            <person name="Cheng J.-F."/>
            <person name="Hugenholtz P."/>
            <person name="Woyke T."/>
            <person name="Wu D."/>
            <person name="Pukall R."/>
            <person name="Steenblock K."/>
            <person name="Schneider S."/>
            <person name="Klenk H.-P."/>
            <person name="Eisen J.A."/>
        </authorList>
    </citation>
    <scope>NUCLEOTIDE SEQUENCE [LARGE SCALE GENOMIC DNA]</scope>
    <source>
        <strain evidence="9">DSM 14684 / CIP 108061 / JCM 11494 / NBRC 100937 / ID131577</strain>
    </source>
</reference>
<reference evidence="8 9" key="1">
    <citation type="journal article" date="2010" name="Stand. Genomic Sci.">
        <title>Complete genome sequence of Conexibacter woesei type strain (ID131577).</title>
        <authorList>
            <person name="Pukall R."/>
            <person name="Lapidus A."/>
            <person name="Glavina Del Rio T."/>
            <person name="Copeland A."/>
            <person name="Tice H."/>
            <person name="Cheng J.-F."/>
            <person name="Lucas S."/>
            <person name="Chen F."/>
            <person name="Nolan M."/>
            <person name="Bruce D."/>
            <person name="Goodwin L."/>
            <person name="Pitluck S."/>
            <person name="Mavromatis K."/>
            <person name="Ivanova N."/>
            <person name="Ovchinnikova G."/>
            <person name="Pati A."/>
            <person name="Chen A."/>
            <person name="Palaniappan K."/>
            <person name="Land M."/>
            <person name="Hauser L."/>
            <person name="Chang Y.-J."/>
            <person name="Jeffries C.D."/>
            <person name="Chain P."/>
            <person name="Meincke L."/>
            <person name="Sims D."/>
            <person name="Brettin T."/>
            <person name="Detter J.C."/>
            <person name="Rohde M."/>
            <person name="Goeker M."/>
            <person name="Bristow J."/>
            <person name="Eisen J.A."/>
            <person name="Markowitz V."/>
            <person name="Kyrpides N.C."/>
            <person name="Klenk H.-P."/>
            <person name="Hugenholtz P."/>
        </authorList>
    </citation>
    <scope>NUCLEOTIDE SEQUENCE [LARGE SCALE GENOMIC DNA]</scope>
    <source>
        <strain evidence="9">DSM 14684 / CIP 108061 / JCM 11494 / NBRC 100937 / ID131577</strain>
    </source>
</reference>
<dbReference type="EMBL" id="CP001854">
    <property type="protein sequence ID" value="ADB53574.1"/>
    <property type="molecule type" value="Genomic_DNA"/>
</dbReference>
<dbReference type="Pfam" id="PF00196">
    <property type="entry name" value="GerE"/>
    <property type="match status" value="1"/>
</dbReference>
<dbReference type="PROSITE" id="PS50043">
    <property type="entry name" value="HTH_LUXR_2"/>
    <property type="match status" value="1"/>
</dbReference>
<dbReference type="SUPFAM" id="SSF52172">
    <property type="entry name" value="CheY-like"/>
    <property type="match status" value="1"/>
</dbReference>
<keyword evidence="4" id="KW-0804">Transcription</keyword>
<dbReference type="AlphaFoldDB" id="D3FE82"/>
<evidence type="ECO:0000256" key="4">
    <source>
        <dbReference type="ARBA" id="ARBA00023163"/>
    </source>
</evidence>
<feature type="domain" description="HTH luxR-type" evidence="6">
    <location>
        <begin position="144"/>
        <end position="214"/>
    </location>
</feature>
<dbReference type="GO" id="GO:0000160">
    <property type="term" value="P:phosphorelay signal transduction system"/>
    <property type="evidence" value="ECO:0007669"/>
    <property type="project" value="InterPro"/>
</dbReference>
<sequence length="214" mass="23847">MRVVIGEDQVLMREGLRLVLEGAGFTIDAVAEDARDLVRRVLGLRPDLVVADIRMPPDLTDDGLRAVLQLRSELPGLPVMVLSQHMQRRYAVELLRHDDRGVGYLLKERIADLETFIADLHRVLDGGTVLDPVVVSAMMDRPRPGDPLAGLTRRQREVLALMAEGRSNAAIAARLHVTEKSVVRHVSLVYDALGIDQSSDDHRRVLAVVRYLSR</sequence>
<dbReference type="STRING" id="469383.Cwoe_5165"/>
<dbReference type="InterPro" id="IPR001789">
    <property type="entry name" value="Sig_transdc_resp-reg_receiver"/>
</dbReference>
<dbReference type="InterPro" id="IPR058245">
    <property type="entry name" value="NreC/VraR/RcsB-like_REC"/>
</dbReference>
<evidence type="ECO:0000256" key="1">
    <source>
        <dbReference type="ARBA" id="ARBA00022553"/>
    </source>
</evidence>
<dbReference type="RefSeq" id="WP_012936625.1">
    <property type="nucleotide sequence ID" value="NC_013739.1"/>
</dbReference>
<gene>
    <name evidence="8" type="ordered locus">Cwoe_5165</name>
</gene>
<keyword evidence="2" id="KW-0805">Transcription regulation</keyword>
<dbReference type="SUPFAM" id="SSF46894">
    <property type="entry name" value="C-terminal effector domain of the bipartite response regulators"/>
    <property type="match status" value="1"/>
</dbReference>
<protein>
    <submittedName>
        <fullName evidence="8">Two component transcriptional regulator, LuxR family</fullName>
    </submittedName>
</protein>
<evidence type="ECO:0000259" key="7">
    <source>
        <dbReference type="PROSITE" id="PS50110"/>
    </source>
</evidence>
<accession>D3FE82</accession>
<dbReference type="PROSITE" id="PS50110">
    <property type="entry name" value="RESPONSE_REGULATORY"/>
    <property type="match status" value="1"/>
</dbReference>
<dbReference type="GO" id="GO:0006355">
    <property type="term" value="P:regulation of DNA-templated transcription"/>
    <property type="evidence" value="ECO:0007669"/>
    <property type="project" value="InterPro"/>
</dbReference>
<dbReference type="OrthoDB" id="4135368at2"/>
<dbReference type="CDD" id="cd17535">
    <property type="entry name" value="REC_NarL-like"/>
    <property type="match status" value="1"/>
</dbReference>
<evidence type="ECO:0000256" key="5">
    <source>
        <dbReference type="PROSITE-ProRule" id="PRU00169"/>
    </source>
</evidence>
<keyword evidence="1 5" id="KW-0597">Phosphoprotein</keyword>
<dbReference type="InterPro" id="IPR011006">
    <property type="entry name" value="CheY-like_superfamily"/>
</dbReference>
<dbReference type="Pfam" id="PF00072">
    <property type="entry name" value="Response_reg"/>
    <property type="match status" value="1"/>
</dbReference>
<dbReference type="PRINTS" id="PR00038">
    <property type="entry name" value="HTHLUXR"/>
</dbReference>
<dbReference type="InterPro" id="IPR000792">
    <property type="entry name" value="Tscrpt_reg_LuxR_C"/>
</dbReference>
<dbReference type="SMART" id="SM00448">
    <property type="entry name" value="REC"/>
    <property type="match status" value="1"/>
</dbReference>
<evidence type="ECO:0000259" key="6">
    <source>
        <dbReference type="PROSITE" id="PS50043"/>
    </source>
</evidence>
<dbReference type="GO" id="GO:0003677">
    <property type="term" value="F:DNA binding"/>
    <property type="evidence" value="ECO:0007669"/>
    <property type="project" value="UniProtKB-KW"/>
</dbReference>
<dbReference type="Gene3D" id="3.40.50.2300">
    <property type="match status" value="1"/>
</dbReference>
<proteinExistence type="predicted"/>
<evidence type="ECO:0000256" key="2">
    <source>
        <dbReference type="ARBA" id="ARBA00023015"/>
    </source>
</evidence>
<organism evidence="8 9">
    <name type="scientific">Conexibacter woesei (strain DSM 14684 / CCUG 47730 / CIP 108061 / JCM 11494 / NBRC 100937 / ID131577)</name>
    <dbReference type="NCBI Taxonomy" id="469383"/>
    <lineage>
        <taxon>Bacteria</taxon>
        <taxon>Bacillati</taxon>
        <taxon>Actinomycetota</taxon>
        <taxon>Thermoleophilia</taxon>
        <taxon>Solirubrobacterales</taxon>
        <taxon>Conexibacteraceae</taxon>
        <taxon>Conexibacter</taxon>
    </lineage>
</organism>
<feature type="modified residue" description="4-aspartylphosphate" evidence="5">
    <location>
        <position position="52"/>
    </location>
</feature>